<dbReference type="Pfam" id="PF02690">
    <property type="entry name" value="Na_Pi_cotrans"/>
    <property type="match status" value="2"/>
</dbReference>
<dbReference type="AlphaFoldDB" id="A0A3R5XV83"/>
<feature type="transmembrane region" description="Helical" evidence="6">
    <location>
        <begin position="55"/>
        <end position="81"/>
    </location>
</feature>
<evidence type="ECO:0000256" key="6">
    <source>
        <dbReference type="SAM" id="Phobius"/>
    </source>
</evidence>
<keyword evidence="5 6" id="KW-0472">Membrane</keyword>
<reference evidence="7 8" key="1">
    <citation type="submission" date="2019-01" db="EMBL/GenBank/DDBJ databases">
        <title>Whole Genome of Ornithobacterium rhinotracheale FARPER-174b.</title>
        <authorList>
            <person name="Tataje-Lavanda L.A."/>
            <person name="Montalvan A."/>
            <person name="Montesinos R."/>
            <person name="Zimic M."/>
            <person name="Fernandez-Sanchez M."/>
            <person name="Fernandez-Diaz M."/>
        </authorList>
    </citation>
    <scope>NUCLEOTIDE SEQUENCE [LARGE SCALE GENOMIC DNA]</scope>
    <source>
        <strain evidence="7 8">FARPER-174b</strain>
    </source>
</reference>
<evidence type="ECO:0000256" key="5">
    <source>
        <dbReference type="ARBA" id="ARBA00023136"/>
    </source>
</evidence>
<proteinExistence type="predicted"/>
<feature type="transmembrane region" description="Helical" evidence="6">
    <location>
        <begin position="87"/>
        <end position="109"/>
    </location>
</feature>
<dbReference type="RefSeq" id="WP_128501830.1">
    <property type="nucleotide sequence ID" value="NZ_CP035107.1"/>
</dbReference>
<dbReference type="Gene3D" id="1.20.58.220">
    <property type="entry name" value="Phosphate transport system protein phou homolog 2, domain 2"/>
    <property type="match status" value="1"/>
</dbReference>
<name>A0A3R5XV83_ORNRH</name>
<feature type="transmembrane region" description="Helical" evidence="6">
    <location>
        <begin position="191"/>
        <end position="220"/>
    </location>
</feature>
<evidence type="ECO:0000256" key="2">
    <source>
        <dbReference type="ARBA" id="ARBA00022475"/>
    </source>
</evidence>
<evidence type="ECO:0000256" key="1">
    <source>
        <dbReference type="ARBA" id="ARBA00004651"/>
    </source>
</evidence>
<accession>A0A3R5XV83</accession>
<dbReference type="EMBL" id="CP035107">
    <property type="protein sequence ID" value="QAR31399.1"/>
    <property type="molecule type" value="Genomic_DNA"/>
</dbReference>
<feature type="transmembrane region" description="Helical" evidence="6">
    <location>
        <begin position="291"/>
        <end position="319"/>
    </location>
</feature>
<keyword evidence="2" id="KW-1003">Cell membrane</keyword>
<feature type="transmembrane region" description="Helical" evidence="6">
    <location>
        <begin position="12"/>
        <end position="34"/>
    </location>
</feature>
<feature type="transmembrane region" description="Helical" evidence="6">
    <location>
        <begin position="116"/>
        <end position="134"/>
    </location>
</feature>
<dbReference type="NCBIfam" id="NF037997">
    <property type="entry name" value="Na_Pi_symport"/>
    <property type="match status" value="1"/>
</dbReference>
<dbReference type="PANTHER" id="PTHR10010">
    <property type="entry name" value="SOLUTE CARRIER FAMILY 34 SODIUM PHOSPHATE , MEMBER 2-RELATED"/>
    <property type="match status" value="1"/>
</dbReference>
<dbReference type="GO" id="GO:0044341">
    <property type="term" value="P:sodium-dependent phosphate transport"/>
    <property type="evidence" value="ECO:0007669"/>
    <property type="project" value="InterPro"/>
</dbReference>
<feature type="transmembrane region" description="Helical" evidence="6">
    <location>
        <begin position="140"/>
        <end position="160"/>
    </location>
</feature>
<evidence type="ECO:0000256" key="3">
    <source>
        <dbReference type="ARBA" id="ARBA00022692"/>
    </source>
</evidence>
<dbReference type="SUPFAM" id="SSF109755">
    <property type="entry name" value="PhoU-like"/>
    <property type="match status" value="1"/>
</dbReference>
<dbReference type="GO" id="GO:0005436">
    <property type="term" value="F:sodium:phosphate symporter activity"/>
    <property type="evidence" value="ECO:0007669"/>
    <property type="project" value="InterPro"/>
</dbReference>
<dbReference type="GO" id="GO:0005886">
    <property type="term" value="C:plasma membrane"/>
    <property type="evidence" value="ECO:0007669"/>
    <property type="project" value="UniProtKB-SubCell"/>
</dbReference>
<keyword evidence="3 6" id="KW-0812">Transmembrane</keyword>
<dbReference type="Proteomes" id="UP000287701">
    <property type="component" value="Chromosome"/>
</dbReference>
<dbReference type="OrthoDB" id="9763003at2"/>
<keyword evidence="4 6" id="KW-1133">Transmembrane helix</keyword>
<feature type="transmembrane region" description="Helical" evidence="6">
    <location>
        <begin position="226"/>
        <end position="247"/>
    </location>
</feature>
<dbReference type="InterPro" id="IPR038078">
    <property type="entry name" value="PhoU-like_sf"/>
</dbReference>
<dbReference type="PANTHER" id="PTHR10010:SF46">
    <property type="entry name" value="SODIUM-DEPENDENT PHOSPHATE TRANSPORT PROTEIN 2B"/>
    <property type="match status" value="1"/>
</dbReference>
<comment type="subcellular location">
    <subcellularLocation>
        <location evidence="1">Cell membrane</location>
        <topology evidence="1">Multi-pass membrane protein</topology>
    </subcellularLocation>
</comment>
<organism evidence="7 8">
    <name type="scientific">Ornithobacterium rhinotracheale</name>
    <dbReference type="NCBI Taxonomy" id="28251"/>
    <lineage>
        <taxon>Bacteria</taxon>
        <taxon>Pseudomonadati</taxon>
        <taxon>Bacteroidota</taxon>
        <taxon>Flavobacteriia</taxon>
        <taxon>Flavobacteriales</taxon>
        <taxon>Weeksellaceae</taxon>
        <taxon>Ornithobacterium</taxon>
    </lineage>
</organism>
<evidence type="ECO:0000256" key="4">
    <source>
        <dbReference type="ARBA" id="ARBA00022989"/>
    </source>
</evidence>
<sequence length="559" mass="63047">MLSFIDINTLWFKIFNSIGAVALFIFGMKIMSDGAQRIAGKKLRNFINAITHKKFTAILAGIGITTAIQSSSALSVLAVSFTNAGLLSLYKAFSIIVGANIGTTLKLWVISLGYEIDFSSLCLPIIALALPFYLSKKVTQQNWAIFCMGFALMFLGLNFLTHNLNFLTQEEFLSQFLFQHHSITLGRQFSFLLLGLILTVLIQSSSASTSIVLVLLNLGLPLELCAMMIIGANVGTSTTALIAATVANIRARCVAYFHFGFNVLGSGLFFFISPFIIHILVQHSFFSNHFIILAIFHTLFNVIVALIVSPFIAPIASYAEEYSKKRNSKNEKYNYTHKELNFVNSPFTLTSEMYIYEANKKLLRFVGNIKQSITLVGRLITESDDEKFLELHHRIVLLEKEGDRLEKDILGYLNKIYGMDLPINQAKKTYHLIEVSKELESIGDLIIKMSFTHKKRRQTNSFITPKLRTNLLQLQDLVSLSTTHLIQNINENGISPNLKKSLELEHDTDVCCRHSYKLLIKSIEQNKIKPLSALLYRDLMQNYEIISDHIFKANKALTR</sequence>
<dbReference type="InterPro" id="IPR003841">
    <property type="entry name" value="Na/Pi_transpt"/>
</dbReference>
<feature type="transmembrane region" description="Helical" evidence="6">
    <location>
        <begin position="259"/>
        <end position="279"/>
    </location>
</feature>
<evidence type="ECO:0000313" key="8">
    <source>
        <dbReference type="Proteomes" id="UP000287701"/>
    </source>
</evidence>
<evidence type="ECO:0000313" key="7">
    <source>
        <dbReference type="EMBL" id="QAR31399.1"/>
    </source>
</evidence>
<protein>
    <submittedName>
        <fullName evidence="7">Na/Pi cotransporter family protein</fullName>
    </submittedName>
</protein>
<gene>
    <name evidence="7" type="ORF">EQP59_08610</name>
</gene>